<dbReference type="Gene3D" id="1.10.1380.10">
    <property type="entry name" value="Neutral endopeptidase , domain2"/>
    <property type="match status" value="1"/>
</dbReference>
<dbReference type="EMBL" id="JARK01000881">
    <property type="protein sequence ID" value="EYC34900.1"/>
    <property type="molecule type" value="Genomic_DNA"/>
</dbReference>
<accession>A0A016W5H1</accession>
<keyword evidence="3" id="KW-1185">Reference proteome</keyword>
<reference evidence="3" key="1">
    <citation type="journal article" date="2015" name="Nat. Genet.">
        <title>The genome and transcriptome of the zoonotic hookworm Ancylostoma ceylanicum identify infection-specific gene families.</title>
        <authorList>
            <person name="Schwarz E.M."/>
            <person name="Hu Y."/>
            <person name="Antoshechkin I."/>
            <person name="Miller M.M."/>
            <person name="Sternberg P.W."/>
            <person name="Aroian R.V."/>
        </authorList>
    </citation>
    <scope>NUCLEOTIDE SEQUENCE</scope>
    <source>
        <strain evidence="3">HY135</strain>
    </source>
</reference>
<feature type="region of interest" description="Disordered" evidence="1">
    <location>
        <begin position="1"/>
        <end position="24"/>
    </location>
</feature>
<dbReference type="SUPFAM" id="SSF55486">
    <property type="entry name" value="Metalloproteases ('zincins'), catalytic domain"/>
    <property type="match status" value="1"/>
</dbReference>
<dbReference type="InterPro" id="IPR042089">
    <property type="entry name" value="Peptidase_M13_dom_2"/>
</dbReference>
<feature type="compositionally biased region" description="Basic and acidic residues" evidence="1">
    <location>
        <begin position="1"/>
        <end position="18"/>
    </location>
</feature>
<gene>
    <name evidence="2" type="primary">Acey_s1282.g3806</name>
    <name evidence="2" type="ORF">Y032_1282g3806</name>
</gene>
<dbReference type="Proteomes" id="UP000024635">
    <property type="component" value="Unassembled WGS sequence"/>
</dbReference>
<comment type="caution">
    <text evidence="2">The sequence shown here is derived from an EMBL/GenBank/DDBJ whole genome shotgun (WGS) entry which is preliminary data.</text>
</comment>
<evidence type="ECO:0000313" key="3">
    <source>
        <dbReference type="Proteomes" id="UP000024635"/>
    </source>
</evidence>
<protein>
    <submittedName>
        <fullName evidence="2">Uncharacterized protein</fullName>
    </submittedName>
</protein>
<sequence length="175" mass="20035">KDNNKRPLRLHTEKKNSSRSDPVGMVNIHANTHDKVKFVEGKVNWTEYFHLISPSDVIPHIQPDLETVTPSKDTLKEIELLLQNTTGRAITNYVMLVYAMSWVEHLDEKYRNIAKGYIEGVKPGPPSSAREASCALATWTNYNHVMMAMHARQNQGRVGRHFKLSQFSFTEWSAD</sequence>
<evidence type="ECO:0000313" key="2">
    <source>
        <dbReference type="EMBL" id="EYC34900.1"/>
    </source>
</evidence>
<dbReference type="OrthoDB" id="5828345at2759"/>
<feature type="non-terminal residue" evidence="2">
    <location>
        <position position="1"/>
    </location>
</feature>
<dbReference type="AlphaFoldDB" id="A0A016W5H1"/>
<evidence type="ECO:0000256" key="1">
    <source>
        <dbReference type="SAM" id="MobiDB-lite"/>
    </source>
</evidence>
<proteinExistence type="predicted"/>
<organism evidence="2 3">
    <name type="scientific">Ancylostoma ceylanicum</name>
    <dbReference type="NCBI Taxonomy" id="53326"/>
    <lineage>
        <taxon>Eukaryota</taxon>
        <taxon>Metazoa</taxon>
        <taxon>Ecdysozoa</taxon>
        <taxon>Nematoda</taxon>
        <taxon>Chromadorea</taxon>
        <taxon>Rhabditida</taxon>
        <taxon>Rhabditina</taxon>
        <taxon>Rhabditomorpha</taxon>
        <taxon>Strongyloidea</taxon>
        <taxon>Ancylostomatidae</taxon>
        <taxon>Ancylostomatinae</taxon>
        <taxon>Ancylostoma</taxon>
    </lineage>
</organism>
<name>A0A016W5H1_9BILA</name>